<dbReference type="OrthoDB" id="8602498at2"/>
<gene>
    <name evidence="1" type="ORF">C7N83_01420</name>
</gene>
<dbReference type="AlphaFoldDB" id="A0A2P7U2U7"/>
<protein>
    <submittedName>
        <fullName evidence="1">Uncharacterized protein</fullName>
    </submittedName>
</protein>
<organism evidence="1 2">
    <name type="scientific">Neisseria iguanae</name>
    <dbReference type="NCBI Taxonomy" id="90242"/>
    <lineage>
        <taxon>Bacteria</taxon>
        <taxon>Pseudomonadati</taxon>
        <taxon>Pseudomonadota</taxon>
        <taxon>Betaproteobacteria</taxon>
        <taxon>Neisseriales</taxon>
        <taxon>Neisseriaceae</taxon>
        <taxon>Neisseria</taxon>
    </lineage>
</organism>
<accession>A0A2P7U2U7</accession>
<evidence type="ECO:0000313" key="2">
    <source>
        <dbReference type="Proteomes" id="UP000241868"/>
    </source>
</evidence>
<dbReference type="EMBL" id="PXYY01000005">
    <property type="protein sequence ID" value="PSJ81233.1"/>
    <property type="molecule type" value="Genomic_DNA"/>
</dbReference>
<dbReference type="Proteomes" id="UP000241868">
    <property type="component" value="Unassembled WGS sequence"/>
</dbReference>
<reference evidence="1 2" key="1">
    <citation type="submission" date="2018-03" db="EMBL/GenBank/DDBJ databases">
        <title>Neisseria weixii sp. nov., isolated from the intestinal contents of Tibetan Plateau pika (Ochotona curzoniae) in Yushu, Qinghai Province, China.</title>
        <authorList>
            <person name="Gui Z."/>
        </authorList>
    </citation>
    <scope>NUCLEOTIDE SEQUENCE [LARGE SCALE GENOMIC DNA]</scope>
    <source>
        <strain evidence="1 2">ATCC 51483</strain>
    </source>
</reference>
<comment type="caution">
    <text evidence="1">The sequence shown here is derived from an EMBL/GenBank/DDBJ whole genome shotgun (WGS) entry which is preliminary data.</text>
</comment>
<evidence type="ECO:0000313" key="1">
    <source>
        <dbReference type="EMBL" id="PSJ81233.1"/>
    </source>
</evidence>
<proteinExistence type="predicted"/>
<name>A0A2P7U2U7_9NEIS</name>
<sequence>MQYRFIYGQDGCRLMVAKLDDELDCINCTDEDLDCLGEYYRDLTVIFDIDLYCRLHQMLMAADDDRKKIKVCMDASIRSVSGSF</sequence>
<keyword evidence="2" id="KW-1185">Reference proteome</keyword>
<dbReference type="RefSeq" id="WP_106740082.1">
    <property type="nucleotide sequence ID" value="NZ_PXYY01000005.1"/>
</dbReference>